<keyword evidence="3" id="KW-1185">Reference proteome</keyword>
<comment type="caution">
    <text evidence="2">The sequence shown here is derived from an EMBL/GenBank/DDBJ whole genome shotgun (WGS) entry which is preliminary data.</text>
</comment>
<dbReference type="PANTHER" id="PTHR33377">
    <property type="entry name" value="OS10G0134700 PROTEIN-RELATED"/>
    <property type="match status" value="1"/>
</dbReference>
<dbReference type="EMBL" id="JACEFO010001972">
    <property type="protein sequence ID" value="KAF8690868.1"/>
    <property type="molecule type" value="Genomic_DNA"/>
</dbReference>
<evidence type="ECO:0008006" key="4">
    <source>
        <dbReference type="Google" id="ProtNLM"/>
    </source>
</evidence>
<dbReference type="InterPro" id="IPR027417">
    <property type="entry name" value="P-loop_NTPase"/>
</dbReference>
<protein>
    <recommendedName>
        <fullName evidence="4">NB-ARC domain-containing protein</fullName>
    </recommendedName>
</protein>
<accession>A0A835B8B6</accession>
<dbReference type="PANTHER" id="PTHR33377:SF111">
    <property type="entry name" value="OS01G0355700 PROTEIN"/>
    <property type="match status" value="1"/>
</dbReference>
<dbReference type="GO" id="GO:0043531">
    <property type="term" value="F:ADP binding"/>
    <property type="evidence" value="ECO:0007669"/>
    <property type="project" value="InterPro"/>
</dbReference>
<evidence type="ECO:0000256" key="1">
    <source>
        <dbReference type="SAM" id="MobiDB-lite"/>
    </source>
</evidence>
<dbReference type="Gene3D" id="3.40.50.300">
    <property type="entry name" value="P-loop containing nucleotide triphosphate hydrolases"/>
    <property type="match status" value="1"/>
</dbReference>
<evidence type="ECO:0000313" key="2">
    <source>
        <dbReference type="EMBL" id="KAF8690868.1"/>
    </source>
</evidence>
<dbReference type="AlphaFoldDB" id="A0A835B8B6"/>
<name>A0A835B8B6_9POAL</name>
<reference evidence="2" key="1">
    <citation type="submission" date="2020-07" db="EMBL/GenBank/DDBJ databases">
        <title>Genome sequence and genetic diversity analysis of an under-domesticated orphan crop, white fonio (Digitaria exilis).</title>
        <authorList>
            <person name="Bennetzen J.L."/>
            <person name="Chen S."/>
            <person name="Ma X."/>
            <person name="Wang X."/>
            <person name="Yssel A.E.J."/>
            <person name="Chaluvadi S.R."/>
            <person name="Johnson M."/>
            <person name="Gangashetty P."/>
            <person name="Hamidou F."/>
            <person name="Sanogo M.D."/>
            <person name="Zwaenepoel A."/>
            <person name="Wallace J."/>
            <person name="Van De Peer Y."/>
            <person name="Van Deynze A."/>
        </authorList>
    </citation>
    <scope>NUCLEOTIDE SEQUENCE</scope>
    <source>
        <tissue evidence="2">Leaves</tissue>
    </source>
</reference>
<evidence type="ECO:0000313" key="3">
    <source>
        <dbReference type="Proteomes" id="UP000636709"/>
    </source>
</evidence>
<feature type="region of interest" description="Disordered" evidence="1">
    <location>
        <begin position="25"/>
        <end position="44"/>
    </location>
</feature>
<dbReference type="Proteomes" id="UP000636709">
    <property type="component" value="Unassembled WGS sequence"/>
</dbReference>
<dbReference type="OrthoDB" id="691828at2759"/>
<gene>
    <name evidence="2" type="ORF">HU200_041271</name>
</gene>
<sequence>MEEVIVSAIVGEVLSRSITFLIKTCSKSKRTEPPPPRPSEPEESLDRLARLLLRIGAIVEDAEGRQITNQAMLQQLNALRHEMQRGHFTLDAFRCHAHDERHQSPPADHEPAGRVSFALSRFNPAKRLCVCSGRGDEGGAMDLRRVLASLEASVQGAAEFVLLSGRYPPRLARQPYSMYLLVDNCMFGRQMEMERVIGFLLRGADDPGAEHLGVLPVVGCASVGKTTLVEHACIDERVRNHFSKIVLLGGGDLVIIDKDMEALAGGAGVIKHENDSGESGGGRVLIIVELDKDISDGFWRRFYSAVKNRFAHGSKIIVTSRSDKVVKFGTTLPLRLQFLTREAYWYFFKARTFGSVDVAMENPKLALIAMEMATEMNGCFMCTTIFGGMLRSRLDLDTWSRTLATYREFKQRNRIAFEQRDHFNCHPNLVDPWTLSSPILLPTVNKVSPGYFVVVNYYETAPGIGNRAAPMVSVQDVIFGSARPQGKFAALAWRSHIPPYHSYVFSCEQRMPSVSTVSRKKRIPN</sequence>
<organism evidence="2 3">
    <name type="scientific">Digitaria exilis</name>
    <dbReference type="NCBI Taxonomy" id="1010633"/>
    <lineage>
        <taxon>Eukaryota</taxon>
        <taxon>Viridiplantae</taxon>
        <taxon>Streptophyta</taxon>
        <taxon>Embryophyta</taxon>
        <taxon>Tracheophyta</taxon>
        <taxon>Spermatophyta</taxon>
        <taxon>Magnoliopsida</taxon>
        <taxon>Liliopsida</taxon>
        <taxon>Poales</taxon>
        <taxon>Poaceae</taxon>
        <taxon>PACMAD clade</taxon>
        <taxon>Panicoideae</taxon>
        <taxon>Panicodae</taxon>
        <taxon>Paniceae</taxon>
        <taxon>Anthephorinae</taxon>
        <taxon>Digitaria</taxon>
    </lineage>
</organism>
<dbReference type="SUPFAM" id="SSF52540">
    <property type="entry name" value="P-loop containing nucleoside triphosphate hydrolases"/>
    <property type="match status" value="1"/>
</dbReference>
<proteinExistence type="predicted"/>